<dbReference type="EMBL" id="JBBNAF010000035">
    <property type="protein sequence ID" value="KAK9082164.1"/>
    <property type="molecule type" value="Genomic_DNA"/>
</dbReference>
<dbReference type="PANTHER" id="PTHR43706">
    <property type="entry name" value="NADH DEHYDROGENASE"/>
    <property type="match status" value="1"/>
</dbReference>
<proteinExistence type="inferred from homology"/>
<evidence type="ECO:0000256" key="2">
    <source>
        <dbReference type="ARBA" id="ARBA00022630"/>
    </source>
</evidence>
<accession>A0AAP0E3Q9</accession>
<dbReference type="GO" id="GO:0005739">
    <property type="term" value="C:mitochondrion"/>
    <property type="evidence" value="ECO:0007669"/>
    <property type="project" value="TreeGrafter"/>
</dbReference>
<evidence type="ECO:0000256" key="4">
    <source>
        <dbReference type="ARBA" id="ARBA00023002"/>
    </source>
</evidence>
<evidence type="ECO:0000313" key="7">
    <source>
        <dbReference type="Proteomes" id="UP001420932"/>
    </source>
</evidence>
<dbReference type="PANTHER" id="PTHR43706:SF13">
    <property type="entry name" value="NADH DEHYDROGENASE-RELATED"/>
    <property type="match status" value="1"/>
</dbReference>
<dbReference type="Proteomes" id="UP001420932">
    <property type="component" value="Unassembled WGS sequence"/>
</dbReference>
<evidence type="ECO:0000256" key="3">
    <source>
        <dbReference type="ARBA" id="ARBA00022827"/>
    </source>
</evidence>
<comment type="caution">
    <text evidence="6">The sequence shown here is derived from an EMBL/GenBank/DDBJ whole genome shotgun (WGS) entry which is preliminary data.</text>
</comment>
<comment type="similarity">
    <text evidence="1">Belongs to the NADH dehydrogenase family.</text>
</comment>
<sequence length="207" mass="22337">MADLSLSLTALSVTALSHGPSTALSPSQTFPPIDFRSVAEPIGRIQPSISTAPGSYFFLANCKGIDANEHVVSSGVTPSVHQNLWSENKNKGESISLFLVLYLSSNAMDKFRVYIVEFCKALTRAGAEASTFGINGVKEHAMFLREVSHAQEICRKLLLNLMLSNVPGGGPTGVEFSGELLKMSMKDIRTDDDFRDGIDSVSVPLQN</sequence>
<keyword evidence="3" id="KW-0274">FAD</keyword>
<evidence type="ECO:0000256" key="5">
    <source>
        <dbReference type="ARBA" id="ARBA00023027"/>
    </source>
</evidence>
<keyword evidence="2" id="KW-0285">Flavoprotein</keyword>
<reference evidence="6 7" key="1">
    <citation type="submission" date="2024-01" db="EMBL/GenBank/DDBJ databases">
        <title>Genome assemblies of Stephania.</title>
        <authorList>
            <person name="Yang L."/>
        </authorList>
    </citation>
    <scope>NUCLEOTIDE SEQUENCE [LARGE SCALE GENOMIC DNA]</scope>
    <source>
        <strain evidence="6">YNDBR</strain>
        <tissue evidence="6">Leaf</tissue>
    </source>
</reference>
<evidence type="ECO:0000256" key="1">
    <source>
        <dbReference type="ARBA" id="ARBA00005272"/>
    </source>
</evidence>
<keyword evidence="5" id="KW-0520">NAD</keyword>
<organism evidence="6 7">
    <name type="scientific">Stephania yunnanensis</name>
    <dbReference type="NCBI Taxonomy" id="152371"/>
    <lineage>
        <taxon>Eukaryota</taxon>
        <taxon>Viridiplantae</taxon>
        <taxon>Streptophyta</taxon>
        <taxon>Embryophyta</taxon>
        <taxon>Tracheophyta</taxon>
        <taxon>Spermatophyta</taxon>
        <taxon>Magnoliopsida</taxon>
        <taxon>Ranunculales</taxon>
        <taxon>Menispermaceae</taxon>
        <taxon>Menispermoideae</taxon>
        <taxon>Cissampelideae</taxon>
        <taxon>Stephania</taxon>
    </lineage>
</organism>
<evidence type="ECO:0000313" key="6">
    <source>
        <dbReference type="EMBL" id="KAK9082164.1"/>
    </source>
</evidence>
<dbReference type="InterPro" id="IPR045024">
    <property type="entry name" value="NDH-2"/>
</dbReference>
<keyword evidence="4" id="KW-0560">Oxidoreductase</keyword>
<protein>
    <submittedName>
        <fullName evidence="6">Uncharacterized protein</fullName>
    </submittedName>
</protein>
<name>A0AAP0E3Q9_9MAGN</name>
<dbReference type="AlphaFoldDB" id="A0AAP0E3Q9"/>
<dbReference type="Gene3D" id="3.50.50.100">
    <property type="match status" value="1"/>
</dbReference>
<gene>
    <name evidence="6" type="ORF">Syun_031325</name>
</gene>
<keyword evidence="7" id="KW-1185">Reference proteome</keyword>
<dbReference type="GO" id="GO:0003954">
    <property type="term" value="F:NADH dehydrogenase activity"/>
    <property type="evidence" value="ECO:0007669"/>
    <property type="project" value="InterPro"/>
</dbReference>